<dbReference type="InterPro" id="IPR037066">
    <property type="entry name" value="Plug_dom_sf"/>
</dbReference>
<dbReference type="RefSeq" id="WP_376947336.1">
    <property type="nucleotide sequence ID" value="NZ_JBHLSS010000098.1"/>
</dbReference>
<dbReference type="PANTHER" id="PTHR32552:SF74">
    <property type="entry name" value="HYDROXAMATE SIDEROPHORE RECEPTOR FHUE"/>
    <property type="match status" value="1"/>
</dbReference>
<dbReference type="CDD" id="cd01347">
    <property type="entry name" value="ligand_gated_channel"/>
    <property type="match status" value="1"/>
</dbReference>
<dbReference type="PANTHER" id="PTHR32552">
    <property type="entry name" value="FERRICHROME IRON RECEPTOR-RELATED"/>
    <property type="match status" value="1"/>
</dbReference>
<dbReference type="SMART" id="SM00965">
    <property type="entry name" value="STN"/>
    <property type="match status" value="1"/>
</dbReference>
<keyword evidence="5" id="KW-0406">Ion transport</keyword>
<accession>A0ABV6SMS6</accession>
<keyword evidence="16" id="KW-1185">Reference proteome</keyword>
<evidence type="ECO:0000256" key="1">
    <source>
        <dbReference type="ARBA" id="ARBA00004571"/>
    </source>
</evidence>
<dbReference type="EMBL" id="JBHLSS010000098">
    <property type="protein sequence ID" value="MFC0710847.1"/>
    <property type="molecule type" value="Genomic_DNA"/>
</dbReference>
<keyword evidence="9 12" id="KW-0472">Membrane</keyword>
<dbReference type="Proteomes" id="UP001589891">
    <property type="component" value="Unassembled WGS sequence"/>
</dbReference>
<evidence type="ECO:0000256" key="12">
    <source>
        <dbReference type="PROSITE-ProRule" id="PRU01360"/>
    </source>
</evidence>
<dbReference type="Gene3D" id="3.55.50.30">
    <property type="match status" value="1"/>
</dbReference>
<sequence length="798" mass="88413">MNLRTHPLAHSIRRATLPGLGLLLLVGATESLMVPLTAQAAETVQTGQVVDFDVPAGPLDQVLGQFGRQAGIPISVNADRTASKRSSGLRGRYSVEQGFERILAGTGFSAARQGDGSYLLIEQSGNSSAVSLDAISVAASNELGATTEDSGSYTTGSMNTATKLSLSIRETPQSVTIITRQRMDDQDIDSLEEAVQETPGLIVQRSGPERPTFYARGFEVDNIMYDGLPTTSGGDYIPSPNTAMYDRIEIVRGATGLVQGAGNPSAAINLVRKRPTIGEKINITGSTARWDEYREEFDISEPLNSSGSLRGRTVASYQKNQSFQDVVENETGLLYGIIEGDLTDNTTFTLGASYQNDNNNSGWGGLPTAANGKNLHLPRSTYLGYNWEYWDQEVKIAFSELEHRFNNGWKLRLVGTKSWTDMEYLGTSIRRNGTGLSQVAGHYKYDYDQYSYDVFANGPFQFLGREHELVIGGNSRTLSRDAIGGQGTVATNIDIYNTNPDRVAKPNFNMSSYVFRENTRQKGIYLATRLSLTDSLKFIIGHRMDWYHYDSKTLSRNTSNKYKITREHTRYAGLIYDIDENHSIYASYTDIFKPQSSLDTSGQIISPLKGKNYELGLKGEYFDGALNTSLAIFQLDQENRAQAINDQQNDCPTYPATTCYQAAGKVRTRGFDAEINGAIMPNWQLAIGYSYVSTKYKQDANEENEGRVFDTDLPRQLFKMTTTYQLPGGLSSWRVGGSLYRQSKIYNKGTTGGVDYYVKQKAYTIADLMINYKLTEDLDARINISNLFDKNTTKALRV</sequence>
<proteinExistence type="inferred from homology"/>
<feature type="domain" description="Secretin/TonB short N-terminal" evidence="14">
    <location>
        <begin position="72"/>
        <end position="123"/>
    </location>
</feature>
<keyword evidence="10 15" id="KW-0675">Receptor</keyword>
<dbReference type="InterPro" id="IPR012910">
    <property type="entry name" value="Plug_dom"/>
</dbReference>
<evidence type="ECO:0000256" key="10">
    <source>
        <dbReference type="ARBA" id="ARBA00023170"/>
    </source>
</evidence>
<evidence type="ECO:0000256" key="2">
    <source>
        <dbReference type="ARBA" id="ARBA00009810"/>
    </source>
</evidence>
<dbReference type="Pfam" id="PF00593">
    <property type="entry name" value="TonB_dep_Rec_b-barrel"/>
    <property type="match status" value="1"/>
</dbReference>
<organism evidence="15 16">
    <name type="scientific">Azorhizophilus paspali</name>
    <name type="common">Azotobacter paspali</name>
    <dbReference type="NCBI Taxonomy" id="69963"/>
    <lineage>
        <taxon>Bacteria</taxon>
        <taxon>Pseudomonadati</taxon>
        <taxon>Pseudomonadota</taxon>
        <taxon>Gammaproteobacteria</taxon>
        <taxon>Pseudomonadales</taxon>
        <taxon>Pseudomonadaceae</taxon>
        <taxon>Azorhizophilus</taxon>
    </lineage>
</organism>
<evidence type="ECO:0000256" key="4">
    <source>
        <dbReference type="ARBA" id="ARBA00022452"/>
    </source>
</evidence>
<dbReference type="InterPro" id="IPR010105">
    <property type="entry name" value="TonB_sidphr_rcpt"/>
</dbReference>
<dbReference type="NCBIfam" id="TIGR01783">
    <property type="entry name" value="TonB-siderophor"/>
    <property type="match status" value="1"/>
</dbReference>
<protein>
    <submittedName>
        <fullName evidence="15">TonB-dependent siderophore receptor</fullName>
    </submittedName>
</protein>
<keyword evidence="8 13" id="KW-0798">TonB box</keyword>
<name>A0ABV6SMS6_AZOPA</name>
<dbReference type="PROSITE" id="PS52016">
    <property type="entry name" value="TONB_DEPENDENT_REC_3"/>
    <property type="match status" value="1"/>
</dbReference>
<keyword evidence="3 12" id="KW-0813">Transport</keyword>
<dbReference type="Pfam" id="PF07660">
    <property type="entry name" value="STN"/>
    <property type="match status" value="1"/>
</dbReference>
<evidence type="ECO:0000256" key="5">
    <source>
        <dbReference type="ARBA" id="ARBA00022496"/>
    </source>
</evidence>
<comment type="caution">
    <text evidence="15">The sequence shown here is derived from an EMBL/GenBank/DDBJ whole genome shotgun (WGS) entry which is preliminary data.</text>
</comment>
<evidence type="ECO:0000256" key="8">
    <source>
        <dbReference type="ARBA" id="ARBA00023077"/>
    </source>
</evidence>
<dbReference type="InterPro" id="IPR039426">
    <property type="entry name" value="TonB-dep_rcpt-like"/>
</dbReference>
<evidence type="ECO:0000256" key="11">
    <source>
        <dbReference type="ARBA" id="ARBA00023237"/>
    </source>
</evidence>
<dbReference type="InterPro" id="IPR036942">
    <property type="entry name" value="Beta-barrel_TonB_sf"/>
</dbReference>
<keyword evidence="4 12" id="KW-1134">Transmembrane beta strand</keyword>
<dbReference type="InterPro" id="IPR011662">
    <property type="entry name" value="Secretin/TonB_short_N"/>
</dbReference>
<keyword evidence="11 12" id="KW-0998">Cell outer membrane</keyword>
<keyword evidence="7" id="KW-0408">Iron</keyword>
<dbReference type="Pfam" id="PF07715">
    <property type="entry name" value="Plug"/>
    <property type="match status" value="1"/>
</dbReference>
<dbReference type="Gene3D" id="2.40.170.20">
    <property type="entry name" value="TonB-dependent receptor, beta-barrel domain"/>
    <property type="match status" value="1"/>
</dbReference>
<evidence type="ECO:0000313" key="15">
    <source>
        <dbReference type="EMBL" id="MFC0710847.1"/>
    </source>
</evidence>
<reference evidence="15 16" key="1">
    <citation type="submission" date="2024-09" db="EMBL/GenBank/DDBJ databases">
        <authorList>
            <person name="Sun Q."/>
            <person name="Mori K."/>
        </authorList>
    </citation>
    <scope>NUCLEOTIDE SEQUENCE [LARGE SCALE GENOMIC DNA]</scope>
    <source>
        <strain evidence="15 16">NCAIM B.01794</strain>
    </source>
</reference>
<evidence type="ECO:0000256" key="13">
    <source>
        <dbReference type="RuleBase" id="RU003357"/>
    </source>
</evidence>
<gene>
    <name evidence="15" type="ORF">ACFFGX_15245</name>
</gene>
<evidence type="ECO:0000256" key="9">
    <source>
        <dbReference type="ARBA" id="ARBA00023136"/>
    </source>
</evidence>
<evidence type="ECO:0000256" key="3">
    <source>
        <dbReference type="ARBA" id="ARBA00022448"/>
    </source>
</evidence>
<evidence type="ECO:0000256" key="7">
    <source>
        <dbReference type="ARBA" id="ARBA00023004"/>
    </source>
</evidence>
<dbReference type="SUPFAM" id="SSF56935">
    <property type="entry name" value="Porins"/>
    <property type="match status" value="1"/>
</dbReference>
<keyword evidence="6 12" id="KW-0812">Transmembrane</keyword>
<comment type="subcellular location">
    <subcellularLocation>
        <location evidence="1 12">Cell outer membrane</location>
        <topology evidence="1 12">Multi-pass membrane protein</topology>
    </subcellularLocation>
</comment>
<evidence type="ECO:0000259" key="14">
    <source>
        <dbReference type="SMART" id="SM00965"/>
    </source>
</evidence>
<dbReference type="InterPro" id="IPR000531">
    <property type="entry name" value="Beta-barrel_TonB"/>
</dbReference>
<dbReference type="Gene3D" id="2.170.130.10">
    <property type="entry name" value="TonB-dependent receptor, plug domain"/>
    <property type="match status" value="1"/>
</dbReference>
<evidence type="ECO:0000256" key="6">
    <source>
        <dbReference type="ARBA" id="ARBA00022692"/>
    </source>
</evidence>
<comment type="similarity">
    <text evidence="2 12 13">Belongs to the TonB-dependent receptor family.</text>
</comment>
<evidence type="ECO:0000313" key="16">
    <source>
        <dbReference type="Proteomes" id="UP001589891"/>
    </source>
</evidence>
<keyword evidence="5" id="KW-0410">Iron transport</keyword>